<comment type="caution">
    <text evidence="5">The sequence shown here is derived from an EMBL/GenBank/DDBJ whole genome shotgun (WGS) entry which is preliminary data.</text>
</comment>
<feature type="transmembrane region" description="Helical" evidence="3">
    <location>
        <begin position="254"/>
        <end position="272"/>
    </location>
</feature>
<feature type="domain" description="Acyltransferase 3" evidence="4">
    <location>
        <begin position="10"/>
        <end position="332"/>
    </location>
</feature>
<dbReference type="GO" id="GO:0016747">
    <property type="term" value="F:acyltransferase activity, transferring groups other than amino-acyl groups"/>
    <property type="evidence" value="ECO:0007669"/>
    <property type="project" value="InterPro"/>
</dbReference>
<keyword evidence="3" id="KW-1133">Transmembrane helix</keyword>
<evidence type="ECO:0000313" key="6">
    <source>
        <dbReference type="Proteomes" id="UP000004080"/>
    </source>
</evidence>
<evidence type="ECO:0000256" key="3">
    <source>
        <dbReference type="SAM" id="Phobius"/>
    </source>
</evidence>
<feature type="transmembrane region" description="Helical" evidence="3">
    <location>
        <begin position="91"/>
        <end position="109"/>
    </location>
</feature>
<protein>
    <submittedName>
        <fullName evidence="5">Acyltransferase 3</fullName>
    </submittedName>
</protein>
<evidence type="ECO:0000256" key="1">
    <source>
        <dbReference type="ARBA" id="ARBA00004370"/>
    </source>
</evidence>
<keyword evidence="3" id="KW-0472">Membrane</keyword>
<dbReference type="EMBL" id="AKKV01000020">
    <property type="protein sequence ID" value="EIT86543.1"/>
    <property type="molecule type" value="Genomic_DNA"/>
</dbReference>
<name>I8UIA0_9BACL</name>
<feature type="transmembrane region" description="Helical" evidence="3">
    <location>
        <begin position="292"/>
        <end position="310"/>
    </location>
</feature>
<feature type="transmembrane region" description="Helical" evidence="3">
    <location>
        <begin position="191"/>
        <end position="216"/>
    </location>
</feature>
<dbReference type="OrthoDB" id="9807022at2"/>
<dbReference type="InterPro" id="IPR002656">
    <property type="entry name" value="Acyl_transf_3_dom"/>
</dbReference>
<dbReference type="Proteomes" id="UP000004080">
    <property type="component" value="Unassembled WGS sequence"/>
</dbReference>
<dbReference type="Pfam" id="PF01757">
    <property type="entry name" value="Acyl_transf_3"/>
    <property type="match status" value="1"/>
</dbReference>
<dbReference type="AlphaFoldDB" id="I8UIA0"/>
<gene>
    <name evidence="5" type="ORF">A374_03194</name>
</gene>
<feature type="transmembrane region" description="Helical" evidence="3">
    <location>
        <begin position="228"/>
        <end position="248"/>
    </location>
</feature>
<reference evidence="5 6" key="1">
    <citation type="journal article" date="2012" name="J. Bacteriol.">
        <title>Genome of Bacillus macauensis ZFHKF-1, a Long-Chain-Forming Bacterium.</title>
        <authorList>
            <person name="Cai L."/>
            <person name="Zhang T."/>
        </authorList>
    </citation>
    <scope>NUCLEOTIDE SEQUENCE [LARGE SCALE GENOMIC DNA]</scope>
    <source>
        <strain evidence="5 6">ZFHKF-1</strain>
    </source>
</reference>
<feature type="transmembrane region" description="Helical" evidence="3">
    <location>
        <begin position="136"/>
        <end position="157"/>
    </location>
</feature>
<feature type="transmembrane region" description="Helical" evidence="3">
    <location>
        <begin position="316"/>
        <end position="336"/>
    </location>
</feature>
<evidence type="ECO:0000259" key="4">
    <source>
        <dbReference type="Pfam" id="PF01757"/>
    </source>
</evidence>
<keyword evidence="5" id="KW-0808">Transferase</keyword>
<proteinExistence type="inferred from homology"/>
<sequence>MELTKKEVAMLKGAAILGMLSLHLFCRKEVSGLYDVFPTIHHVPLVYYLGLFGDVCVPIFCFASGYGLYASYQSNEKKLQGKPMFQRILKLLINFWVILLLFIVLGYVMNNPTLTEGGFKAFLLNASLLSNSYNGAWWFLQTYVLLVLTASFLFRWVQRTSPRTVISVLLLVYIVSYIQRIKQVVILDNEWVWIVTNAIVLYGTSLLPFLVGALFYKEKYYSRFVSWAMKLPFKNALAGCAIVGLIVLHAFIESLFIAPFIAIVFICCFSFIKKPAFIQRAFHYLGDHSTNIWLVHMFLYGSFFTELVFAPKYPVLILAWLVLLSLACSYAVKWIVTPIQRFVTQQKQSVTKAVQQ</sequence>
<feature type="transmembrane region" description="Helical" evidence="3">
    <location>
        <begin position="7"/>
        <end position="25"/>
    </location>
</feature>
<dbReference type="eggNOG" id="COG1835">
    <property type="taxonomic scope" value="Bacteria"/>
</dbReference>
<accession>I8UIA0</accession>
<dbReference type="STRING" id="1196324.A374_03194"/>
<feature type="transmembrane region" description="Helical" evidence="3">
    <location>
        <begin position="45"/>
        <end position="70"/>
    </location>
</feature>
<organism evidence="5 6">
    <name type="scientific">Fictibacillus macauensis ZFHKF-1</name>
    <dbReference type="NCBI Taxonomy" id="1196324"/>
    <lineage>
        <taxon>Bacteria</taxon>
        <taxon>Bacillati</taxon>
        <taxon>Bacillota</taxon>
        <taxon>Bacilli</taxon>
        <taxon>Bacillales</taxon>
        <taxon>Fictibacillaceae</taxon>
        <taxon>Fictibacillus</taxon>
    </lineage>
</organism>
<comment type="similarity">
    <text evidence="2">Belongs to the acyltransferase 3 family.</text>
</comment>
<dbReference type="RefSeq" id="WP_007200738.1">
    <property type="nucleotide sequence ID" value="NZ_AKKV01000020.1"/>
</dbReference>
<keyword evidence="5" id="KW-0012">Acyltransferase</keyword>
<comment type="subcellular location">
    <subcellularLocation>
        <location evidence="1">Membrane</location>
    </subcellularLocation>
</comment>
<dbReference type="PATRIC" id="fig|1196324.3.peg.646"/>
<evidence type="ECO:0000256" key="2">
    <source>
        <dbReference type="ARBA" id="ARBA00007400"/>
    </source>
</evidence>
<keyword evidence="3" id="KW-0812">Transmembrane</keyword>
<feature type="transmembrane region" description="Helical" evidence="3">
    <location>
        <begin position="164"/>
        <end position="179"/>
    </location>
</feature>
<evidence type="ECO:0000313" key="5">
    <source>
        <dbReference type="EMBL" id="EIT86543.1"/>
    </source>
</evidence>
<keyword evidence="6" id="KW-1185">Reference proteome</keyword>